<keyword evidence="4" id="KW-1185">Reference proteome</keyword>
<dbReference type="EMBL" id="BMME01000001">
    <property type="protein sequence ID" value="GGJ95801.1"/>
    <property type="molecule type" value="Genomic_DNA"/>
</dbReference>
<protein>
    <recommendedName>
        <fullName evidence="2">Beta-lactamase-related domain-containing protein</fullName>
    </recommendedName>
</protein>
<evidence type="ECO:0000256" key="1">
    <source>
        <dbReference type="SAM" id="SignalP"/>
    </source>
</evidence>
<dbReference type="RefSeq" id="WP_132985951.1">
    <property type="nucleotide sequence ID" value="NZ_BMME01000001.1"/>
</dbReference>
<evidence type="ECO:0000259" key="2">
    <source>
        <dbReference type="Pfam" id="PF00144"/>
    </source>
</evidence>
<dbReference type="SUPFAM" id="SSF56601">
    <property type="entry name" value="beta-lactamase/transpeptidase-like"/>
    <property type="match status" value="1"/>
</dbReference>
<organism evidence="3 4">
    <name type="scientific">Luteimonas terricola</name>
    <dbReference type="NCBI Taxonomy" id="645597"/>
    <lineage>
        <taxon>Bacteria</taxon>
        <taxon>Pseudomonadati</taxon>
        <taxon>Pseudomonadota</taxon>
        <taxon>Gammaproteobacteria</taxon>
        <taxon>Lysobacterales</taxon>
        <taxon>Lysobacteraceae</taxon>
        <taxon>Luteimonas</taxon>
    </lineage>
</organism>
<feature type="chain" id="PRO_5045550271" description="Beta-lactamase-related domain-containing protein" evidence="1">
    <location>
        <begin position="23"/>
        <end position="601"/>
    </location>
</feature>
<dbReference type="InterPro" id="IPR001466">
    <property type="entry name" value="Beta-lactam-related"/>
</dbReference>
<dbReference type="Gene3D" id="3.40.710.10">
    <property type="entry name" value="DD-peptidase/beta-lactamase superfamily"/>
    <property type="match status" value="1"/>
</dbReference>
<reference evidence="4" key="1">
    <citation type="journal article" date="2019" name="Int. J. Syst. Evol. Microbiol.">
        <title>The Global Catalogue of Microorganisms (GCM) 10K type strain sequencing project: providing services to taxonomists for standard genome sequencing and annotation.</title>
        <authorList>
            <consortium name="The Broad Institute Genomics Platform"/>
            <consortium name="The Broad Institute Genome Sequencing Center for Infectious Disease"/>
            <person name="Wu L."/>
            <person name="Ma J."/>
        </authorList>
    </citation>
    <scope>NUCLEOTIDE SEQUENCE [LARGE SCALE GENOMIC DNA]</scope>
    <source>
        <strain evidence="4">CGMCC 1.8985</strain>
    </source>
</reference>
<dbReference type="Proteomes" id="UP000599009">
    <property type="component" value="Unassembled WGS sequence"/>
</dbReference>
<dbReference type="InterPro" id="IPR050789">
    <property type="entry name" value="Diverse_Enzym_Activities"/>
</dbReference>
<evidence type="ECO:0000313" key="4">
    <source>
        <dbReference type="Proteomes" id="UP000599009"/>
    </source>
</evidence>
<keyword evidence="1" id="KW-0732">Signal</keyword>
<feature type="signal peptide" evidence="1">
    <location>
        <begin position="1"/>
        <end position="22"/>
    </location>
</feature>
<dbReference type="Pfam" id="PF00144">
    <property type="entry name" value="Beta-lactamase"/>
    <property type="match status" value="1"/>
</dbReference>
<evidence type="ECO:0000313" key="3">
    <source>
        <dbReference type="EMBL" id="GGJ95801.1"/>
    </source>
</evidence>
<accession>A0ABQ2E4V0</accession>
<comment type="caution">
    <text evidence="3">The sequence shown here is derived from an EMBL/GenBank/DDBJ whole genome shotgun (WGS) entry which is preliminary data.</text>
</comment>
<dbReference type="PANTHER" id="PTHR43283:SF7">
    <property type="entry name" value="BETA-LACTAMASE-RELATED DOMAIN-CONTAINING PROTEIN"/>
    <property type="match status" value="1"/>
</dbReference>
<gene>
    <name evidence="3" type="ORF">GCM10011394_00700</name>
</gene>
<sequence length="601" mass="64786">MPVWRAVIGALAALALPVMLMAAATGDAAAIGAAGTGTRAPLDRDTLLSGTYRRSVDLSAYAPPADALPPTHRFEGRLRLSGQPSTRTLVALDGFLGPGDVAAARTLPQDIDIAFVQDGDVLVPARRGPIPGTHPWWELVVEAGRAWNEPGDAGWTRAAIPFALVQRNANCTHNGVLMLLFKSDGQVSRAAMQVSSETCHYLQLDLWGLLEAAYVPGPVAGSDALVAAHAREVAARLPVWPMSALAVDHPGINPDRFAIGAPRGRSVHGVVFEGVHYRSGCDTRHGAYPYCDAMDLPSYSLAKSAVAGIALMRMERLHPGVADLPVSDFARASGCMTARWDRVRFRHLLDMATGQHDSPAYMADEDDVRVRDFLAPDTHAQRLAFACEAYPRRDAPGTRWVYHTSDTYLLGTVLQEALRRLPGREGEDIFDDVVWAGVLGPIGLSPTARVTRRSHDAARQPLFGFGLTLLGDDIAKLARFLGTGRGRIDGRQLLDPTMFAAAMQRDPQRRGLQAATLERYRYQHGFWARDLQPELGCAGPTWVPFMSGFGGITVAMFPNGVAWYNVADDGLLASIDFAAPALEAAKLGPICSDDARAPQQP</sequence>
<dbReference type="InterPro" id="IPR012338">
    <property type="entry name" value="Beta-lactam/transpept-like"/>
</dbReference>
<proteinExistence type="predicted"/>
<name>A0ABQ2E4V0_9GAMM</name>
<dbReference type="PANTHER" id="PTHR43283">
    <property type="entry name" value="BETA-LACTAMASE-RELATED"/>
    <property type="match status" value="1"/>
</dbReference>
<feature type="domain" description="Beta-lactamase-related" evidence="2">
    <location>
        <begin position="299"/>
        <end position="558"/>
    </location>
</feature>